<dbReference type="AlphaFoldDB" id="A0A1G8LF60"/>
<accession>A0A1G8LF60</accession>
<dbReference type="STRING" id="428992.SAMN05216272_111119"/>
<dbReference type="Pfam" id="PF23982">
    <property type="entry name" value="XM1_gp53_minor_capsid"/>
    <property type="match status" value="1"/>
</dbReference>
<keyword evidence="2" id="KW-1185">Reference proteome</keyword>
<proteinExistence type="predicted"/>
<gene>
    <name evidence="1" type="ORF">SAMN05216272_111119</name>
</gene>
<name>A0A1G8LF60_9PSED</name>
<sequence>MGNAILYRMPSGIPGDVSRPSQSTIESVLLDSANPFAGFGLFGKIVSGKFIPVGAGDAATAVYGLYVRPYPATGGAASDPLGTSTPPQGAGIGNALRRGYMTVKNNAGTPAMNGQVYVRVAAAAAGKPIGGIEAAADSTNTIAITGAIFLAAADAAGNVEIAYNI</sequence>
<evidence type="ECO:0000313" key="2">
    <source>
        <dbReference type="Proteomes" id="UP000199636"/>
    </source>
</evidence>
<dbReference type="InterPro" id="IPR056914">
    <property type="entry name" value="Gp53-like"/>
</dbReference>
<organism evidence="1 2">
    <name type="scientific">Pseudomonas panipatensis</name>
    <dbReference type="NCBI Taxonomy" id="428992"/>
    <lineage>
        <taxon>Bacteria</taxon>
        <taxon>Pseudomonadati</taxon>
        <taxon>Pseudomonadota</taxon>
        <taxon>Gammaproteobacteria</taxon>
        <taxon>Pseudomonadales</taxon>
        <taxon>Pseudomonadaceae</taxon>
        <taxon>Pseudomonas</taxon>
    </lineage>
</organism>
<reference evidence="2" key="1">
    <citation type="submission" date="2016-10" db="EMBL/GenBank/DDBJ databases">
        <authorList>
            <person name="Varghese N."/>
            <person name="Submissions S."/>
        </authorList>
    </citation>
    <scope>NUCLEOTIDE SEQUENCE [LARGE SCALE GENOMIC DNA]</scope>
    <source>
        <strain evidence="2">CCM 7469</strain>
    </source>
</reference>
<protein>
    <submittedName>
        <fullName evidence="1">Uncharacterized protein</fullName>
    </submittedName>
</protein>
<dbReference type="RefSeq" id="WP_090266806.1">
    <property type="nucleotide sequence ID" value="NZ_FNDS01000011.1"/>
</dbReference>
<dbReference type="EMBL" id="FNDS01000011">
    <property type="protein sequence ID" value="SDI54352.1"/>
    <property type="molecule type" value="Genomic_DNA"/>
</dbReference>
<dbReference type="Proteomes" id="UP000199636">
    <property type="component" value="Unassembled WGS sequence"/>
</dbReference>
<dbReference type="OrthoDB" id="8454702at2"/>
<evidence type="ECO:0000313" key="1">
    <source>
        <dbReference type="EMBL" id="SDI54352.1"/>
    </source>
</evidence>